<dbReference type="AlphaFoldDB" id="A0AAJ6VNN1"/>
<dbReference type="Proteomes" id="UP000695007">
    <property type="component" value="Unplaced"/>
</dbReference>
<dbReference type="KEGG" id="csol:105360486"/>
<evidence type="ECO:0000313" key="3">
    <source>
        <dbReference type="RefSeq" id="XP_011495694.1"/>
    </source>
</evidence>
<keyword evidence="3" id="KW-0560">Oxidoreductase</keyword>
<keyword evidence="2" id="KW-1185">Reference proteome</keyword>
<dbReference type="SUPFAM" id="SSF51197">
    <property type="entry name" value="Clavaminate synthase-like"/>
    <property type="match status" value="1"/>
</dbReference>
<proteinExistence type="predicted"/>
<name>A0AAJ6VNN1_9HYME</name>
<dbReference type="Gene3D" id="2.60.120.590">
    <property type="entry name" value="Alpha-ketoglutarate-dependent dioxygenase AlkB-like"/>
    <property type="match status" value="1"/>
</dbReference>
<evidence type="ECO:0000256" key="1">
    <source>
        <dbReference type="ARBA" id="ARBA00001954"/>
    </source>
</evidence>
<sequence>MESVRHCACKGIRSCLICEKERQVARRDAVADLKQCRNYVYCPDCDKAWPGWEMRSYEQHPDHYGEPIEFPGTFIKLNFLNQDESKSLIRDLDSLPWEASQSGRRKQNFGPKTNFKRRRLRLGSFHGFPKSTEFVQRRFHDFVELKDFRTVEQCSLEYDPRCGASIDPHIDDCWIWGERIVTVNVLGDSVLTMQPYHGDRRRYNLDCVDGLKSEAAPEQDLVVRLPMPEGSLNIDLKYEWEHSVLREDISSRRVCLAYREFTPPYLPDDKGNCNEESWAVLRKAMLFW</sequence>
<dbReference type="PANTHER" id="PTHR12463:SF0">
    <property type="entry name" value="ALPHA-KETOGLUTARATE-DEPENDENT DIOXYGENASE ALKB HOMOLOG 4"/>
    <property type="match status" value="1"/>
</dbReference>
<dbReference type="InterPro" id="IPR032857">
    <property type="entry name" value="ALKBH4"/>
</dbReference>
<accession>A0AAJ6VNN1</accession>
<organism evidence="2 3">
    <name type="scientific">Ceratosolen solmsi marchali</name>
    <dbReference type="NCBI Taxonomy" id="326594"/>
    <lineage>
        <taxon>Eukaryota</taxon>
        <taxon>Metazoa</taxon>
        <taxon>Ecdysozoa</taxon>
        <taxon>Arthropoda</taxon>
        <taxon>Hexapoda</taxon>
        <taxon>Insecta</taxon>
        <taxon>Pterygota</taxon>
        <taxon>Neoptera</taxon>
        <taxon>Endopterygota</taxon>
        <taxon>Hymenoptera</taxon>
        <taxon>Apocrita</taxon>
        <taxon>Proctotrupomorpha</taxon>
        <taxon>Chalcidoidea</taxon>
        <taxon>Agaonidae</taxon>
        <taxon>Agaoninae</taxon>
        <taxon>Ceratosolen</taxon>
    </lineage>
</organism>
<keyword evidence="3" id="KW-0223">Dioxygenase</keyword>
<dbReference type="GO" id="GO:0032451">
    <property type="term" value="F:demethylase activity"/>
    <property type="evidence" value="ECO:0007669"/>
    <property type="project" value="TreeGrafter"/>
</dbReference>
<dbReference type="GO" id="GO:0051213">
    <property type="term" value="F:dioxygenase activity"/>
    <property type="evidence" value="ECO:0007669"/>
    <property type="project" value="UniProtKB-KW"/>
</dbReference>
<gene>
    <name evidence="3" type="primary">LOC105360486</name>
</gene>
<comment type="cofactor">
    <cofactor evidence="1">
        <name>Fe(2+)</name>
        <dbReference type="ChEBI" id="CHEBI:29033"/>
    </cofactor>
</comment>
<dbReference type="RefSeq" id="XP_011495694.1">
    <property type="nucleotide sequence ID" value="XM_011497392.1"/>
</dbReference>
<dbReference type="PANTHER" id="PTHR12463">
    <property type="entry name" value="OXYGENASE-RELATED"/>
    <property type="match status" value="1"/>
</dbReference>
<dbReference type="GO" id="GO:0070988">
    <property type="term" value="P:demethylation"/>
    <property type="evidence" value="ECO:0007669"/>
    <property type="project" value="InterPro"/>
</dbReference>
<evidence type="ECO:0000313" key="2">
    <source>
        <dbReference type="Proteomes" id="UP000695007"/>
    </source>
</evidence>
<protein>
    <submittedName>
        <fullName evidence="3">Alpha-ketoglutarate-dependent dioxygenase alkB homolog 4</fullName>
    </submittedName>
</protein>
<dbReference type="GeneID" id="105360486"/>
<reference evidence="3" key="1">
    <citation type="submission" date="2025-08" db="UniProtKB">
        <authorList>
            <consortium name="RefSeq"/>
        </authorList>
    </citation>
    <scope>IDENTIFICATION</scope>
</reference>
<dbReference type="InterPro" id="IPR037151">
    <property type="entry name" value="AlkB-like_sf"/>
</dbReference>